<evidence type="ECO:0000313" key="1">
    <source>
        <dbReference type="EMBL" id="KAI3770418.1"/>
    </source>
</evidence>
<reference evidence="1 2" key="2">
    <citation type="journal article" date="2022" name="Mol. Ecol. Resour.">
        <title>The genomes of chicory, endive, great burdock and yacon provide insights into Asteraceae paleo-polyploidization history and plant inulin production.</title>
        <authorList>
            <person name="Fan W."/>
            <person name="Wang S."/>
            <person name="Wang H."/>
            <person name="Wang A."/>
            <person name="Jiang F."/>
            <person name="Liu H."/>
            <person name="Zhao H."/>
            <person name="Xu D."/>
            <person name="Zhang Y."/>
        </authorList>
    </citation>
    <scope>NUCLEOTIDE SEQUENCE [LARGE SCALE GENOMIC DNA]</scope>
    <source>
        <strain evidence="2">cv. Niubang</strain>
    </source>
</reference>
<keyword evidence="2" id="KW-1185">Reference proteome</keyword>
<accession>A0ACB9FI03</accession>
<gene>
    <name evidence="1" type="ORF">L6452_01550</name>
</gene>
<sequence>MYFGASIASTDKSPMMPWKDEDQSHDYRRGGSAIFLSDGSDEGSSSSKEYTSAPFVPGSASNPLDTLALVSGAQRRTITKSLNPSQHSVHIEATTTVITPTKRGTVPSSPLPIHQVTTITNMSHVSKINSLRASMDKAIVAIDELLGTKPNKTPTITNHEPPQNPPISPLEPTVEKDANPEIKASTSAQPFVIPSISLDILDSNTRNLETPHLVDEPLSHEDHVVTTP</sequence>
<reference evidence="2" key="1">
    <citation type="journal article" date="2022" name="Mol. Ecol. Resour.">
        <title>The genomes of chicory, endive, great burdock and yacon provide insights into Asteraceae palaeo-polyploidization history and plant inulin production.</title>
        <authorList>
            <person name="Fan W."/>
            <person name="Wang S."/>
            <person name="Wang H."/>
            <person name="Wang A."/>
            <person name="Jiang F."/>
            <person name="Liu H."/>
            <person name="Zhao H."/>
            <person name="Xu D."/>
            <person name="Zhang Y."/>
        </authorList>
    </citation>
    <scope>NUCLEOTIDE SEQUENCE [LARGE SCALE GENOMIC DNA]</scope>
    <source>
        <strain evidence="2">cv. Niubang</strain>
    </source>
</reference>
<name>A0ACB9FI03_ARCLA</name>
<dbReference type="Proteomes" id="UP001055879">
    <property type="component" value="Linkage Group LG01"/>
</dbReference>
<organism evidence="1 2">
    <name type="scientific">Arctium lappa</name>
    <name type="common">Greater burdock</name>
    <name type="synonym">Lappa major</name>
    <dbReference type="NCBI Taxonomy" id="4217"/>
    <lineage>
        <taxon>Eukaryota</taxon>
        <taxon>Viridiplantae</taxon>
        <taxon>Streptophyta</taxon>
        <taxon>Embryophyta</taxon>
        <taxon>Tracheophyta</taxon>
        <taxon>Spermatophyta</taxon>
        <taxon>Magnoliopsida</taxon>
        <taxon>eudicotyledons</taxon>
        <taxon>Gunneridae</taxon>
        <taxon>Pentapetalae</taxon>
        <taxon>asterids</taxon>
        <taxon>campanulids</taxon>
        <taxon>Asterales</taxon>
        <taxon>Asteraceae</taxon>
        <taxon>Carduoideae</taxon>
        <taxon>Cardueae</taxon>
        <taxon>Arctiinae</taxon>
        <taxon>Arctium</taxon>
    </lineage>
</organism>
<dbReference type="EMBL" id="CM042047">
    <property type="protein sequence ID" value="KAI3770418.1"/>
    <property type="molecule type" value="Genomic_DNA"/>
</dbReference>
<protein>
    <submittedName>
        <fullName evidence="1">Uncharacterized protein</fullName>
    </submittedName>
</protein>
<proteinExistence type="predicted"/>
<comment type="caution">
    <text evidence="1">The sequence shown here is derived from an EMBL/GenBank/DDBJ whole genome shotgun (WGS) entry which is preliminary data.</text>
</comment>
<evidence type="ECO:0000313" key="2">
    <source>
        <dbReference type="Proteomes" id="UP001055879"/>
    </source>
</evidence>